<dbReference type="Gene3D" id="3.50.90.10">
    <property type="entry name" value="YerB-like"/>
    <property type="match status" value="1"/>
</dbReference>
<comment type="caution">
    <text evidence="4">The sequence shown here is derived from an EMBL/GenBank/DDBJ whole genome shotgun (WGS) entry which is preliminary data.</text>
</comment>
<dbReference type="Proteomes" id="UP000244016">
    <property type="component" value="Unassembled WGS sequence"/>
</dbReference>
<protein>
    <recommendedName>
        <fullName evidence="6">DUF3048 domain-containing protein</fullName>
    </recommendedName>
</protein>
<dbReference type="EMBL" id="PEBW01000001">
    <property type="protein sequence ID" value="PTQ53257.1"/>
    <property type="molecule type" value="Genomic_DNA"/>
</dbReference>
<evidence type="ECO:0008006" key="6">
    <source>
        <dbReference type="Google" id="ProtNLM"/>
    </source>
</evidence>
<dbReference type="InterPro" id="IPR021416">
    <property type="entry name" value="DUF3048_N"/>
</dbReference>
<dbReference type="AlphaFoldDB" id="A0A2T5GAP9"/>
<dbReference type="Pfam" id="PF17479">
    <property type="entry name" value="DUF3048_C"/>
    <property type="match status" value="1"/>
</dbReference>
<dbReference type="PROSITE" id="PS51257">
    <property type="entry name" value="PROKAR_LIPOPROTEIN"/>
    <property type="match status" value="1"/>
</dbReference>
<evidence type="ECO:0000259" key="3">
    <source>
        <dbReference type="Pfam" id="PF17479"/>
    </source>
</evidence>
<evidence type="ECO:0000259" key="2">
    <source>
        <dbReference type="Pfam" id="PF11258"/>
    </source>
</evidence>
<evidence type="ECO:0000313" key="4">
    <source>
        <dbReference type="EMBL" id="PTQ53257.1"/>
    </source>
</evidence>
<feature type="domain" description="DUF3048" evidence="2">
    <location>
        <begin position="50"/>
        <end position="189"/>
    </location>
</feature>
<evidence type="ECO:0000256" key="1">
    <source>
        <dbReference type="SAM" id="MobiDB-lite"/>
    </source>
</evidence>
<organism evidence="4 5">
    <name type="scientific">Brockia lithotrophica</name>
    <dbReference type="NCBI Taxonomy" id="933949"/>
    <lineage>
        <taxon>Bacteria</taxon>
        <taxon>Bacillati</taxon>
        <taxon>Bacillota</taxon>
        <taxon>Bacilli</taxon>
        <taxon>Bacillales</taxon>
        <taxon>Bacillales Family X. Incertae Sedis</taxon>
        <taxon>Brockia</taxon>
    </lineage>
</organism>
<proteinExistence type="predicted"/>
<accession>A0A2T5GAP9</accession>
<evidence type="ECO:0000313" key="5">
    <source>
        <dbReference type="Proteomes" id="UP000244016"/>
    </source>
</evidence>
<gene>
    <name evidence="4" type="ORF">BLITH_0337</name>
</gene>
<dbReference type="Pfam" id="PF11258">
    <property type="entry name" value="DUF3048"/>
    <property type="match status" value="1"/>
</dbReference>
<reference evidence="4 5" key="1">
    <citation type="submission" date="2017-08" db="EMBL/GenBank/DDBJ databases">
        <title>Burning lignite coal seam in the remote Altai Mountains harbors a hydrogen-driven thermophilic microbial community.</title>
        <authorList>
            <person name="Kadnikov V.V."/>
            <person name="Mardanov A.V."/>
            <person name="Ivasenko D."/>
            <person name="Beletsky A.V."/>
            <person name="Karnachuk O.V."/>
            <person name="Ravin N.V."/>
        </authorList>
    </citation>
    <scope>NUCLEOTIDE SEQUENCE [LARGE SCALE GENOMIC DNA]</scope>
    <source>
        <strain evidence="4">AL31</strain>
    </source>
</reference>
<feature type="compositionally biased region" description="Low complexity" evidence="1">
    <location>
        <begin position="36"/>
        <end position="46"/>
    </location>
</feature>
<sequence length="342" mass="36620">MHGRWAVALVVLVFLAGCFSRPEQEPSAPSPPPSSSAPAAPQPTTAYAPLTGREIGKPIARRPLAVVIENAPDARPQSGLFAADFIYEFLAEGGIPRFLAVFHSGMPDEIGPVRSARPYFIEVARAFGAVLVHAGGSDEADAILAGGDPPHLDGLAAEGKYFWRSPDRKPPHNLYTSAEKLEAYMAARGIPPTGQPPSFSFSPEGPAALSSDVRPAGRVRITYRGSSPVTYTYEEGRGGYVRATGGTPDTDRRTQAPVQLANVVIVRVPHTVADSAGHLKIDLADVREAWWLAKGEALPVEARWEGSGPYRLFRDSREIPLVPGATWVVVLPLQGYDVSFAP</sequence>
<dbReference type="InterPro" id="IPR035328">
    <property type="entry name" value="DUF3048_C"/>
</dbReference>
<dbReference type="InterPro" id="IPR023158">
    <property type="entry name" value="YerB-like_sf"/>
</dbReference>
<feature type="domain" description="DUF3048" evidence="3">
    <location>
        <begin position="219"/>
        <end position="328"/>
    </location>
</feature>
<dbReference type="SUPFAM" id="SSF159774">
    <property type="entry name" value="YerB-like"/>
    <property type="match status" value="1"/>
</dbReference>
<feature type="region of interest" description="Disordered" evidence="1">
    <location>
        <begin position="23"/>
        <end position="52"/>
    </location>
</feature>
<name>A0A2T5GAP9_9BACL</name>